<dbReference type="InterPro" id="IPR000073">
    <property type="entry name" value="AB_hydrolase_1"/>
</dbReference>
<name>A0A0N0NM33_9EURO</name>
<keyword evidence="1" id="KW-0472">Membrane</keyword>
<dbReference type="Pfam" id="PF12697">
    <property type="entry name" value="Abhydrolase_6"/>
    <property type="match status" value="1"/>
</dbReference>
<sequence length="406" mass="45274">MGLLTRTYWTLAAAGAAYMLALIALTVPSIQRNATYAHNVNPARWQDLSDVEYFGLIKQQVQPFTVKTIDEEILYCWHILPLHLYKEHQSTLQATPKLADYSVASQQPNLRLLLENPEARLVILFHGNAAHLGSGHRVPTYQNFLSLSTPERPVHVIGFDYRGFGLSSGSPTEDGVILDGVTLLSALTGHDKPSSPTDFTDKVIQSMTSSNSTISADRIVLVGQSLGTFVSSATYHAWTLQLQRPAPKALVLFASFPSLPKLLDTYSIKGLTPPLLSPLIAWPYLQSIFLGKIVDKWETVRRLTELVRAPDVPLDLTIIHAKNDWEVLWGNGRENWEAILEEVGSKEVYAEKIKTGEEAWTRLRWDGGAAKVVRWELLEHGGHNRLTTSEQGKLAVWEALDAPRRV</sequence>
<keyword evidence="1" id="KW-0812">Transmembrane</keyword>
<evidence type="ECO:0000259" key="2">
    <source>
        <dbReference type="Pfam" id="PF12697"/>
    </source>
</evidence>
<reference evidence="3 4" key="1">
    <citation type="submission" date="2015-06" db="EMBL/GenBank/DDBJ databases">
        <title>Draft genome of the ant-associated black yeast Phialophora attae CBS 131958.</title>
        <authorList>
            <person name="Moreno L.F."/>
            <person name="Stielow B.J."/>
            <person name="de Hoog S."/>
            <person name="Vicente V.A."/>
            <person name="Weiss V.A."/>
            <person name="de Vries M."/>
            <person name="Cruz L.M."/>
            <person name="Souza E.M."/>
        </authorList>
    </citation>
    <scope>NUCLEOTIDE SEQUENCE [LARGE SCALE GENOMIC DNA]</scope>
    <source>
        <strain evidence="3 4">CBS 131958</strain>
    </source>
</reference>
<organism evidence="3 4">
    <name type="scientific">Cyphellophora attinorum</name>
    <dbReference type="NCBI Taxonomy" id="1664694"/>
    <lineage>
        <taxon>Eukaryota</taxon>
        <taxon>Fungi</taxon>
        <taxon>Dikarya</taxon>
        <taxon>Ascomycota</taxon>
        <taxon>Pezizomycotina</taxon>
        <taxon>Eurotiomycetes</taxon>
        <taxon>Chaetothyriomycetidae</taxon>
        <taxon>Chaetothyriales</taxon>
        <taxon>Cyphellophoraceae</taxon>
        <taxon>Cyphellophora</taxon>
    </lineage>
</organism>
<dbReference type="RefSeq" id="XP_017999702.1">
    <property type="nucleotide sequence ID" value="XM_018143325.1"/>
</dbReference>
<dbReference type="VEuPathDB" id="FungiDB:AB675_3289"/>
<accession>A0A0N0NM33</accession>
<dbReference type="STRING" id="1664694.A0A0N0NM33"/>
<keyword evidence="1" id="KW-1133">Transmembrane helix</keyword>
<dbReference type="InterPro" id="IPR029058">
    <property type="entry name" value="AB_hydrolase_fold"/>
</dbReference>
<dbReference type="EMBL" id="LFJN01000014">
    <property type="protein sequence ID" value="KPI39739.1"/>
    <property type="molecule type" value="Genomic_DNA"/>
</dbReference>
<dbReference type="Proteomes" id="UP000038010">
    <property type="component" value="Unassembled WGS sequence"/>
</dbReference>
<dbReference type="PANTHER" id="PTHR12277:SF81">
    <property type="entry name" value="PROTEIN ABHD13"/>
    <property type="match status" value="1"/>
</dbReference>
<keyword evidence="4" id="KW-1185">Reference proteome</keyword>
<dbReference type="PANTHER" id="PTHR12277">
    <property type="entry name" value="ALPHA/BETA HYDROLASE DOMAIN-CONTAINING PROTEIN"/>
    <property type="match status" value="1"/>
</dbReference>
<evidence type="ECO:0000256" key="1">
    <source>
        <dbReference type="SAM" id="Phobius"/>
    </source>
</evidence>
<gene>
    <name evidence="3" type="ORF">AB675_3289</name>
</gene>
<protein>
    <recommendedName>
        <fullName evidence="2">AB hydrolase-1 domain-containing protein</fullName>
    </recommendedName>
</protein>
<dbReference type="AlphaFoldDB" id="A0A0N0NM33"/>
<feature type="domain" description="AB hydrolase-1" evidence="2">
    <location>
        <begin position="122"/>
        <end position="383"/>
    </location>
</feature>
<evidence type="ECO:0000313" key="4">
    <source>
        <dbReference type="Proteomes" id="UP000038010"/>
    </source>
</evidence>
<comment type="caution">
    <text evidence="3">The sequence shown here is derived from an EMBL/GenBank/DDBJ whole genome shotgun (WGS) entry which is preliminary data.</text>
</comment>
<dbReference type="GeneID" id="28735205"/>
<evidence type="ECO:0000313" key="3">
    <source>
        <dbReference type="EMBL" id="KPI39739.1"/>
    </source>
</evidence>
<dbReference type="Gene3D" id="3.40.50.1820">
    <property type="entry name" value="alpha/beta hydrolase"/>
    <property type="match status" value="1"/>
</dbReference>
<dbReference type="OrthoDB" id="446723at2759"/>
<dbReference type="SUPFAM" id="SSF53474">
    <property type="entry name" value="alpha/beta-Hydrolases"/>
    <property type="match status" value="1"/>
</dbReference>
<feature type="transmembrane region" description="Helical" evidence="1">
    <location>
        <begin position="7"/>
        <end position="27"/>
    </location>
</feature>
<proteinExistence type="predicted"/>